<keyword evidence="1" id="KW-0175">Coiled coil</keyword>
<protein>
    <submittedName>
        <fullName evidence="2">Uncharacterized protein</fullName>
    </submittedName>
</protein>
<evidence type="ECO:0000313" key="3">
    <source>
        <dbReference type="Proteomes" id="UP000295142"/>
    </source>
</evidence>
<reference evidence="2 3" key="1">
    <citation type="submission" date="2019-03" db="EMBL/GenBank/DDBJ databases">
        <title>Genomic Encyclopedia of Type Strains, Phase IV (KMG-IV): sequencing the most valuable type-strain genomes for metagenomic binning, comparative biology and taxonomic classification.</title>
        <authorList>
            <person name="Goeker M."/>
        </authorList>
    </citation>
    <scope>NUCLEOTIDE SEQUENCE [LARGE SCALE GENOMIC DNA]</scope>
    <source>
        <strain evidence="2 3">DSM 4868</strain>
    </source>
</reference>
<organism evidence="2 3">
    <name type="scientific">Rhodovulum euryhalinum</name>
    <dbReference type="NCBI Taxonomy" id="35805"/>
    <lineage>
        <taxon>Bacteria</taxon>
        <taxon>Pseudomonadati</taxon>
        <taxon>Pseudomonadota</taxon>
        <taxon>Alphaproteobacteria</taxon>
        <taxon>Rhodobacterales</taxon>
        <taxon>Paracoccaceae</taxon>
        <taxon>Rhodovulum</taxon>
    </lineage>
</organism>
<evidence type="ECO:0000256" key="1">
    <source>
        <dbReference type="SAM" id="Coils"/>
    </source>
</evidence>
<sequence>MNDITEFERRITAALERIGIGLEGLERIDPDRPDPAEIDALREALDSERTANAQLNERVKAIRERQETQVARLDQRAHEMTERAERLEAEVERLRAVNARLRETSAALRAANAEGLGDPAAIDAAMAAEIEALHALREGDRAELDAIVAELMPLAEGGAAHA</sequence>
<gene>
    <name evidence="2" type="ORF">EV655_109127</name>
</gene>
<feature type="coiled-coil region" evidence="1">
    <location>
        <begin position="38"/>
        <end position="114"/>
    </location>
</feature>
<keyword evidence="3" id="KW-1185">Reference proteome</keyword>
<dbReference type="Proteomes" id="UP000295142">
    <property type="component" value="Unassembled WGS sequence"/>
</dbReference>
<name>A0A4V2SA69_9RHOB</name>
<proteinExistence type="predicted"/>
<dbReference type="OrthoDB" id="7871100at2"/>
<dbReference type="AlphaFoldDB" id="A0A4V2SA69"/>
<dbReference type="EMBL" id="SLWW01000009">
    <property type="protein sequence ID" value="TCO70580.1"/>
    <property type="molecule type" value="Genomic_DNA"/>
</dbReference>
<dbReference type="RefSeq" id="WP_132545307.1">
    <property type="nucleotide sequence ID" value="NZ_SLWW01000009.1"/>
</dbReference>
<accession>A0A4V2SA69</accession>
<evidence type="ECO:0000313" key="2">
    <source>
        <dbReference type="EMBL" id="TCO70580.1"/>
    </source>
</evidence>
<comment type="caution">
    <text evidence="2">The sequence shown here is derived from an EMBL/GenBank/DDBJ whole genome shotgun (WGS) entry which is preliminary data.</text>
</comment>